<name>A0AB39UXW9_9GAMM</name>
<organism evidence="1">
    <name type="scientific">Thermohahella caldifontis</name>
    <dbReference type="NCBI Taxonomy" id="3142973"/>
    <lineage>
        <taxon>Bacteria</taxon>
        <taxon>Pseudomonadati</taxon>
        <taxon>Pseudomonadota</taxon>
        <taxon>Gammaproteobacteria</taxon>
        <taxon>Oceanospirillales</taxon>
        <taxon>Hahellaceae</taxon>
        <taxon>Thermohahella</taxon>
    </lineage>
</organism>
<protein>
    <recommendedName>
        <fullName evidence="2">ABC transporter substrate-binding protein</fullName>
    </recommendedName>
</protein>
<dbReference type="RefSeq" id="WP_369602050.1">
    <property type="nucleotide sequence ID" value="NZ_CP154858.1"/>
</dbReference>
<reference evidence="1" key="1">
    <citation type="submission" date="2024-05" db="EMBL/GenBank/DDBJ databases">
        <title>Genome sequencing of novel strain.</title>
        <authorList>
            <person name="Ganbat D."/>
            <person name="Ganbat S."/>
            <person name="Lee S.-J."/>
        </authorList>
    </citation>
    <scope>NUCLEOTIDE SEQUENCE</scope>
    <source>
        <strain evidence="1">SMD15-11</strain>
    </source>
</reference>
<dbReference type="PANTHER" id="PTHR35271">
    <property type="entry name" value="ABC TRANSPORTER, SUBSTRATE-BINDING LIPOPROTEIN-RELATED"/>
    <property type="match status" value="1"/>
</dbReference>
<dbReference type="Gene3D" id="3.40.50.2300">
    <property type="match status" value="1"/>
</dbReference>
<dbReference type="AlphaFoldDB" id="A0AB39UXW9"/>
<dbReference type="EMBL" id="CP154858">
    <property type="protein sequence ID" value="XDT73049.1"/>
    <property type="molecule type" value="Genomic_DNA"/>
</dbReference>
<dbReference type="InterPro" id="IPR007487">
    <property type="entry name" value="ABC_transpt-TYRBP-like"/>
</dbReference>
<dbReference type="KEGG" id="tcd:AAIA72_03420"/>
<sequence>MVSQNNVGALADQVAQLEDVRIVALGQEALKRVSAALPKVPTLGVFIRKASYEKLSALPPFRERQHSVIYLESPPERQLNLISILLPRAKTVAVLVPADKPLAEWPKHPALSVQSFTLRNQDELPRILSRALNSADALLATPEPEIYNRNLIKLILLSAYRHGKPVVGPSLAYVRAGSLATTFSSIGDFSREIIEALEFYKKHGFWPRPGYARYFSVAVNRQVARSLGLNPPSDDMLRHELERMEATR</sequence>
<evidence type="ECO:0000313" key="1">
    <source>
        <dbReference type="EMBL" id="XDT73049.1"/>
    </source>
</evidence>
<proteinExistence type="predicted"/>
<gene>
    <name evidence="1" type="ORF">AAIA72_03420</name>
</gene>
<evidence type="ECO:0008006" key="2">
    <source>
        <dbReference type="Google" id="ProtNLM"/>
    </source>
</evidence>
<dbReference type="PANTHER" id="PTHR35271:SF1">
    <property type="entry name" value="ABC TRANSPORTER, SUBSTRATE-BINDING LIPOPROTEIN"/>
    <property type="match status" value="1"/>
</dbReference>
<accession>A0AB39UXW9</accession>